<dbReference type="PANTHER" id="PTHR43480">
    <property type="entry name" value="ACYL-[ACYL-CARRIER-PROTEIN]--UDP-N-ACETYLGLUCOSAMINE O-ACYLTRANSFERASE"/>
    <property type="match status" value="1"/>
</dbReference>
<gene>
    <name evidence="7" type="primary">lpxA</name>
    <name evidence="9" type="ordered locus">TEQUI_1412</name>
</gene>
<dbReference type="Gene3D" id="2.160.10.10">
    <property type="entry name" value="Hexapeptide repeat proteins"/>
    <property type="match status" value="1"/>
</dbReference>
<comment type="pathway">
    <text evidence="7">Glycolipid biosynthesis; lipid IV(A) biosynthesis; lipid IV(A) from (3R)-3-hydroxytetradecanoyl-[acyl-carrier-protein] and UDP-N-acetyl-alpha-D-glucosamine: step 1/6.</text>
</comment>
<dbReference type="EC" id="2.3.1.129" evidence="7"/>
<dbReference type="GO" id="GO:0005737">
    <property type="term" value="C:cytoplasm"/>
    <property type="evidence" value="ECO:0007669"/>
    <property type="project" value="UniProtKB-SubCell"/>
</dbReference>
<dbReference type="Pfam" id="PF13720">
    <property type="entry name" value="Acetyltransf_11"/>
    <property type="match status" value="1"/>
</dbReference>
<accession>A0A654KK89</accession>
<feature type="domain" description="UDP N-acetylglucosamine O-acyltransferase C-terminal" evidence="8">
    <location>
        <begin position="183"/>
        <end position="267"/>
    </location>
</feature>
<dbReference type="InterPro" id="IPR011004">
    <property type="entry name" value="Trimer_LpxA-like_sf"/>
</dbReference>
<evidence type="ECO:0000259" key="8">
    <source>
        <dbReference type="Pfam" id="PF13720"/>
    </source>
</evidence>
<keyword evidence="1 7" id="KW-0444">Lipid biosynthesis</keyword>
<dbReference type="InterPro" id="IPR029098">
    <property type="entry name" value="Acetyltransf_C"/>
</dbReference>
<keyword evidence="6 7" id="KW-0012">Acyltransferase</keyword>
<dbReference type="SUPFAM" id="SSF51161">
    <property type="entry name" value="Trimeric LpxA-like enzymes"/>
    <property type="match status" value="1"/>
</dbReference>
<dbReference type="Proteomes" id="UP000007472">
    <property type="component" value="Chromosome"/>
</dbReference>
<comment type="catalytic activity">
    <reaction evidence="7">
        <text>a (3R)-hydroxyacyl-[ACP] + UDP-N-acetyl-alpha-D-glucosamine = a UDP-3-O-[(3R)-3-hydroxyacyl]-N-acetyl-alpha-D-glucosamine + holo-[ACP]</text>
        <dbReference type="Rhea" id="RHEA:67812"/>
        <dbReference type="Rhea" id="RHEA-COMP:9685"/>
        <dbReference type="Rhea" id="RHEA-COMP:9945"/>
        <dbReference type="ChEBI" id="CHEBI:57705"/>
        <dbReference type="ChEBI" id="CHEBI:64479"/>
        <dbReference type="ChEBI" id="CHEBI:78827"/>
        <dbReference type="ChEBI" id="CHEBI:173225"/>
        <dbReference type="EC" id="2.3.1.129"/>
    </reaction>
</comment>
<evidence type="ECO:0000256" key="5">
    <source>
        <dbReference type="ARBA" id="ARBA00023098"/>
    </source>
</evidence>
<evidence type="ECO:0000313" key="9">
    <source>
        <dbReference type="EMBL" id="ADU92326.1"/>
    </source>
</evidence>
<dbReference type="InterPro" id="IPR001451">
    <property type="entry name" value="Hexapep"/>
</dbReference>
<dbReference type="KEGG" id="teq:TEQUI_1412"/>
<dbReference type="GO" id="GO:0009245">
    <property type="term" value="P:lipid A biosynthetic process"/>
    <property type="evidence" value="ECO:0007669"/>
    <property type="project" value="UniProtKB-UniRule"/>
</dbReference>
<evidence type="ECO:0000256" key="7">
    <source>
        <dbReference type="HAMAP-Rule" id="MF_00387"/>
    </source>
</evidence>
<dbReference type="NCBIfam" id="NF003657">
    <property type="entry name" value="PRK05289.1"/>
    <property type="match status" value="1"/>
</dbReference>
<comment type="subcellular location">
    <subcellularLocation>
        <location evidence="7">Cytoplasm</location>
    </subcellularLocation>
</comment>
<protein>
    <recommendedName>
        <fullName evidence="7">Acyl-[acyl-carrier-protein]--UDP-N-acetylglucosamine O-acyltransferase</fullName>
        <shortName evidence="7">UDP-N-acetylglucosamine acyltransferase</shortName>
        <ecNumber evidence="7">2.3.1.129</ecNumber>
    </recommendedName>
</protein>
<name>A0A654KK89_TAYEM</name>
<proteinExistence type="inferred from homology"/>
<evidence type="ECO:0000256" key="2">
    <source>
        <dbReference type="ARBA" id="ARBA00022556"/>
    </source>
</evidence>
<dbReference type="CDD" id="cd03351">
    <property type="entry name" value="LbH_UDP-GlcNAc_AT"/>
    <property type="match status" value="1"/>
</dbReference>
<dbReference type="HAMAP" id="MF_00387">
    <property type="entry name" value="LpxA"/>
    <property type="match status" value="1"/>
</dbReference>
<organism evidence="9 10">
    <name type="scientific">Taylorella equigenitalis (strain MCE9)</name>
    <dbReference type="NCBI Taxonomy" id="937774"/>
    <lineage>
        <taxon>Bacteria</taxon>
        <taxon>Pseudomonadati</taxon>
        <taxon>Pseudomonadota</taxon>
        <taxon>Betaproteobacteria</taxon>
        <taxon>Burkholderiales</taxon>
        <taxon>Alcaligenaceae</taxon>
        <taxon>Taylorella</taxon>
    </lineage>
</organism>
<dbReference type="Gene3D" id="1.20.1180.10">
    <property type="entry name" value="Udp N-acetylglucosamine O-acyltransferase, C-terminal domain"/>
    <property type="match status" value="1"/>
</dbReference>
<reference evidence="9 10" key="1">
    <citation type="journal article" date="2011" name="J. Bacteriol.">
        <title>Genome sequence of Taylorella equigenitalis MCE9, the causative agent of contagious equine metritis.</title>
        <authorList>
            <person name="Hebert L."/>
            <person name="Moumen B."/>
            <person name="Duquesne F."/>
            <person name="Breuil M.F."/>
            <person name="Laugier C."/>
            <person name="Batto J.M."/>
            <person name="Renault P."/>
            <person name="Petry S."/>
        </authorList>
    </citation>
    <scope>NUCLEOTIDE SEQUENCE [LARGE SCALE GENOMIC DNA]</scope>
    <source>
        <strain evidence="9 10">MCE9</strain>
    </source>
</reference>
<dbReference type="InterPro" id="IPR010137">
    <property type="entry name" value="Lipid_A_LpxA"/>
</dbReference>
<keyword evidence="7" id="KW-0963">Cytoplasm</keyword>
<keyword evidence="4 7" id="KW-0677">Repeat</keyword>
<comment type="subunit">
    <text evidence="7">Homotrimer.</text>
</comment>
<comment type="function">
    <text evidence="7">Involved in the biosynthesis of lipid A, a phosphorylated glycolipid that anchors the lipopolysaccharide to the outer membrane of the cell.</text>
</comment>
<dbReference type="GO" id="GO:0008780">
    <property type="term" value="F:acyl-[acyl-carrier-protein]-UDP-N-acetylglucosamine O-acyltransferase activity"/>
    <property type="evidence" value="ECO:0007669"/>
    <property type="project" value="UniProtKB-UniRule"/>
</dbReference>
<keyword evidence="3 7" id="KW-0808">Transferase</keyword>
<evidence type="ECO:0000256" key="6">
    <source>
        <dbReference type="ARBA" id="ARBA00023315"/>
    </source>
</evidence>
<dbReference type="UniPathway" id="UPA00359">
    <property type="reaction ID" value="UER00477"/>
</dbReference>
<dbReference type="PIRSF" id="PIRSF000456">
    <property type="entry name" value="UDP-GlcNAc_acltr"/>
    <property type="match status" value="1"/>
</dbReference>
<dbReference type="GO" id="GO:0016020">
    <property type="term" value="C:membrane"/>
    <property type="evidence" value="ECO:0007669"/>
    <property type="project" value="GOC"/>
</dbReference>
<dbReference type="AlphaFoldDB" id="A0A654KK89"/>
<dbReference type="NCBIfam" id="TIGR01852">
    <property type="entry name" value="lipid_A_lpxA"/>
    <property type="match status" value="1"/>
</dbReference>
<keyword evidence="2 7" id="KW-0441">Lipid A biosynthesis</keyword>
<evidence type="ECO:0000256" key="3">
    <source>
        <dbReference type="ARBA" id="ARBA00022679"/>
    </source>
</evidence>
<dbReference type="InterPro" id="IPR037157">
    <property type="entry name" value="Acetyltransf_C_sf"/>
</dbReference>
<dbReference type="Pfam" id="PF00132">
    <property type="entry name" value="Hexapep"/>
    <property type="match status" value="2"/>
</dbReference>
<keyword evidence="5 7" id="KW-0443">Lipid metabolism</keyword>
<evidence type="ECO:0000256" key="1">
    <source>
        <dbReference type="ARBA" id="ARBA00022516"/>
    </source>
</evidence>
<comment type="similarity">
    <text evidence="7">Belongs to the transferase hexapeptide repeat family. LpxA subfamily.</text>
</comment>
<dbReference type="EMBL" id="CP002456">
    <property type="protein sequence ID" value="ADU92326.1"/>
    <property type="molecule type" value="Genomic_DNA"/>
</dbReference>
<dbReference type="PANTHER" id="PTHR43480:SF1">
    <property type="entry name" value="ACYL-[ACYL-CARRIER-PROTEIN]--UDP-N-ACETYLGLUCOSAMINE O-ACYLTRANSFERASE, MITOCHONDRIAL-RELATED"/>
    <property type="match status" value="1"/>
</dbReference>
<sequence>MSNSTLDSSNRDVTSIVYEGADLHPSVKVGAYSIIYPNVKIGAGTVIGDHCVIDGHTTIGENNRFYRFCSVGGMPQDKKYNAEDTKLEIGDGNTFREFVTINTGTVQDVGVTRIGDNNWIMAYVHIAHDCQIGSNTILANSVQLGGHVHINDWAIIGGMSAVHQFIHIGAHSMTGGMSAIRQDIPPFVLGAGQPYKSVGVNSLGLRRRDFTNDQIQDIKEAYKIIYSKDLVADDVAKELIALKESSPSSKKYIQMFIDFLESSARGISKES</sequence>
<evidence type="ECO:0000256" key="4">
    <source>
        <dbReference type="ARBA" id="ARBA00022737"/>
    </source>
</evidence>
<evidence type="ECO:0000313" key="10">
    <source>
        <dbReference type="Proteomes" id="UP000007472"/>
    </source>
</evidence>